<dbReference type="GO" id="GO:0004930">
    <property type="term" value="F:G protein-coupled receptor activity"/>
    <property type="evidence" value="ECO:0007669"/>
    <property type="project" value="InterPro"/>
</dbReference>
<dbReference type="InterPro" id="IPR036259">
    <property type="entry name" value="MFS_trans_sf"/>
</dbReference>
<dbReference type="Pfam" id="PF00665">
    <property type="entry name" value="rve"/>
    <property type="match status" value="1"/>
</dbReference>
<name>A0A2B4RGB2_STYPI</name>
<evidence type="ECO:0000256" key="3">
    <source>
        <dbReference type="ARBA" id="ARBA00022989"/>
    </source>
</evidence>
<dbReference type="CDD" id="cd01647">
    <property type="entry name" value="RT_LTR"/>
    <property type="match status" value="1"/>
</dbReference>
<dbReference type="Gene3D" id="3.10.10.10">
    <property type="entry name" value="HIV Type 1 Reverse Transcriptase, subunit A, domain 1"/>
    <property type="match status" value="1"/>
</dbReference>
<dbReference type="SUPFAM" id="SSF53098">
    <property type="entry name" value="Ribonuclease H-like"/>
    <property type="match status" value="1"/>
</dbReference>
<evidence type="ECO:0000256" key="6">
    <source>
        <dbReference type="SAM" id="Phobius"/>
    </source>
</evidence>
<dbReference type="GO" id="GO:0016020">
    <property type="term" value="C:membrane"/>
    <property type="evidence" value="ECO:0007669"/>
    <property type="project" value="UniProtKB-SubCell"/>
</dbReference>
<accession>A0A2B4RGB2</accession>
<feature type="transmembrane region" description="Helical" evidence="6">
    <location>
        <begin position="1038"/>
        <end position="1062"/>
    </location>
</feature>
<keyword evidence="10" id="KW-1185">Reference proteome</keyword>
<dbReference type="Pfam" id="PF00001">
    <property type="entry name" value="7tm_1"/>
    <property type="match status" value="1"/>
</dbReference>
<evidence type="ECO:0000256" key="5">
    <source>
        <dbReference type="SAM" id="MobiDB-lite"/>
    </source>
</evidence>
<dbReference type="GO" id="GO:0003676">
    <property type="term" value="F:nucleic acid binding"/>
    <property type="evidence" value="ECO:0007669"/>
    <property type="project" value="InterPro"/>
</dbReference>
<feature type="transmembrane region" description="Helical" evidence="6">
    <location>
        <begin position="926"/>
        <end position="950"/>
    </location>
</feature>
<sequence length="1272" mass="142911">MFGLADRGNFQNRIFSVGKTQVEVELKCLEEEGILSKVNFSNWATPIVPIVKPNGTVRICGDYKITVNPQLQSEEPLRRFDDIFAKLAGGKKFTKIDLRQAYHQMEVEEESQEYLTVNTRQVLYRYNRLVFEITSAPAIWQRSMDQILEGIEGTSCILDDMIITGKDDEEHLAHLEETLKRCQLTQNNPKTAPLHTLEWPARPWQRIHIDFAGKFLGTMFLIVVDSHSKWPEVIPMTTTNAARIIEELRKLFATHGLPQQLVSDNGPQFTSDEFRTFLRNNGIKHRRSAPYHPATNGSAERFAQKFKQALPAALTEKKTLSWKLANFLLAYRTIPHALTGEAPAVLLMGRNLRMKIDILKPNIRKRVEEKQQDQELRSSHNPTRELTVGQAVVARNYRSGDKWVPGIITAHPGPLSYEVRVGPNTRKNSFVPSDGALPSMMCEVVDKARDQKRKERMCDLFVDALKTKGEVITVQAADNVERKRSMDMFPMRFLTALFSNKEGKHKTQTPPSDDIVLTEKPSAKCKGRELFITPEEEVCENVSKLPQERKISLIMSILDKLTGDGNENNKRLPNLPKEIEHIAVNFDSDSPKNCEEISCSSNNNEDGSTSYEAHVQQLSFQNCKEKRKTSAPTATFATENEGFDYNETRLTLNESPAPSTLLRKTDIAETGKMTSAIAETDVDENGGQIVEQMSVRAWLKNPHLYKEAIAYLPLVILLSSIVSSGISKKLDGKIGRKGSSLFAALLVIGASFWFYFITPSIRVQIYPAAALLGAGFSAMFVNSLCFTTELIGDNQKTSGFVFAFVADMSYLMQGATFAIAQKLFPEGSSSEECQECSDYVRHVFSILPGSFALLSLLTVLFFQSSEAKREGKVKLAKELAIQVHASGEGQCEKKKIDANQNTSNIDRANSGLNASSNDSDPILEELFPVIGFLMCTVGSIGNFAILFAFLTQRKLRTKLNCFLASLAFSDLLLMGITVPLELEYHIQKKFIHGVVICELMYTIHFLALSSSSLNLLAVSVYRYITIAFPFSARLVRPIHIVATIAVLWLYAVMTALLPLMGWRLRPSLIKYNLCVFSIEPEYVMFILTVNWVIPALIVVILYVMIFRIARIHAIKIARQQVLREYERIRSPLFKCAKTLGKIAIVCLICWLPYVTETILLLSHGSSLVPRAVHLIFILCYYANSAINPFLYAGLCTDFREVFTKCASKVYNKLSLLCRRVSAFFHSVVSSLCSDSSRTGAHATERSRLRRSRKRARTRSGSSSQQPSVATFV</sequence>
<feature type="domain" description="Integrase catalytic" evidence="8">
    <location>
        <begin position="199"/>
        <end position="351"/>
    </location>
</feature>
<dbReference type="SUPFAM" id="SSF103473">
    <property type="entry name" value="MFS general substrate transporter"/>
    <property type="match status" value="1"/>
</dbReference>
<evidence type="ECO:0000256" key="1">
    <source>
        <dbReference type="ARBA" id="ARBA00004370"/>
    </source>
</evidence>
<evidence type="ECO:0000259" key="7">
    <source>
        <dbReference type="PROSITE" id="PS50262"/>
    </source>
</evidence>
<evidence type="ECO:0000256" key="2">
    <source>
        <dbReference type="ARBA" id="ARBA00022692"/>
    </source>
</evidence>
<dbReference type="InterPro" id="IPR043128">
    <property type="entry name" value="Rev_trsase/Diguanyl_cyclase"/>
</dbReference>
<feature type="transmembrane region" description="Helical" evidence="6">
    <location>
        <begin position="1173"/>
        <end position="1194"/>
    </location>
</feature>
<dbReference type="CDD" id="cd14967">
    <property type="entry name" value="7tmA_amine_R-like"/>
    <property type="match status" value="1"/>
</dbReference>
<dbReference type="PRINTS" id="PR00237">
    <property type="entry name" value="GPCRRHODOPSN"/>
</dbReference>
<feature type="transmembrane region" description="Helical" evidence="6">
    <location>
        <begin position="962"/>
        <end position="978"/>
    </location>
</feature>
<comment type="subcellular location">
    <subcellularLocation>
        <location evidence="1">Membrane</location>
    </subcellularLocation>
</comment>
<dbReference type="InterPro" id="IPR001584">
    <property type="entry name" value="Integrase_cat-core"/>
</dbReference>
<comment type="caution">
    <text evidence="9">The sequence shown here is derived from an EMBL/GenBank/DDBJ whole genome shotgun (WGS) entry which is preliminary data.</text>
</comment>
<feature type="transmembrane region" description="Helical" evidence="6">
    <location>
        <begin position="763"/>
        <end position="787"/>
    </location>
</feature>
<feature type="domain" description="G-protein coupled receptors family 1 profile" evidence="7">
    <location>
        <begin position="941"/>
        <end position="1191"/>
    </location>
</feature>
<keyword evidence="4 6" id="KW-0472">Membrane</keyword>
<feature type="transmembrane region" description="Helical" evidence="6">
    <location>
        <begin position="1082"/>
        <end position="1105"/>
    </location>
</feature>
<dbReference type="InterPro" id="IPR000276">
    <property type="entry name" value="GPCR_Rhodpsn"/>
</dbReference>
<dbReference type="Gene3D" id="1.20.1250.20">
    <property type="entry name" value="MFS general substrate transporter like domains"/>
    <property type="match status" value="1"/>
</dbReference>
<dbReference type="InterPro" id="IPR000477">
    <property type="entry name" value="RT_dom"/>
</dbReference>
<evidence type="ECO:0000259" key="8">
    <source>
        <dbReference type="PROSITE" id="PS50994"/>
    </source>
</evidence>
<feature type="region of interest" description="Disordered" evidence="5">
    <location>
        <begin position="1242"/>
        <end position="1272"/>
    </location>
</feature>
<dbReference type="GO" id="GO:0015074">
    <property type="term" value="P:DNA integration"/>
    <property type="evidence" value="ECO:0007669"/>
    <property type="project" value="InterPro"/>
</dbReference>
<organism evidence="9 10">
    <name type="scientific">Stylophora pistillata</name>
    <name type="common">Smooth cauliflower coral</name>
    <dbReference type="NCBI Taxonomy" id="50429"/>
    <lineage>
        <taxon>Eukaryota</taxon>
        <taxon>Metazoa</taxon>
        <taxon>Cnidaria</taxon>
        <taxon>Anthozoa</taxon>
        <taxon>Hexacorallia</taxon>
        <taxon>Scleractinia</taxon>
        <taxon>Astrocoeniina</taxon>
        <taxon>Pocilloporidae</taxon>
        <taxon>Stylophora</taxon>
    </lineage>
</organism>
<dbReference type="PANTHER" id="PTHR37984:SF5">
    <property type="entry name" value="PROTEIN NYNRIN-LIKE"/>
    <property type="match status" value="1"/>
</dbReference>
<evidence type="ECO:0000313" key="9">
    <source>
        <dbReference type="EMBL" id="PFX15849.1"/>
    </source>
</evidence>
<dbReference type="FunFam" id="3.30.420.10:FF:000063">
    <property type="entry name" value="Retrovirus-related Pol polyprotein from transposon 297-like Protein"/>
    <property type="match status" value="1"/>
</dbReference>
<dbReference type="InterPro" id="IPR050951">
    <property type="entry name" value="Retrovirus_Pol_polyprotein"/>
</dbReference>
<dbReference type="InterPro" id="IPR012337">
    <property type="entry name" value="RNaseH-like_sf"/>
</dbReference>
<dbReference type="Gene3D" id="3.30.420.10">
    <property type="entry name" value="Ribonuclease H-like superfamily/Ribonuclease H"/>
    <property type="match status" value="1"/>
</dbReference>
<dbReference type="InterPro" id="IPR017452">
    <property type="entry name" value="GPCR_Rhodpsn_7TM"/>
</dbReference>
<feature type="transmembrane region" description="Helical" evidence="6">
    <location>
        <begin position="839"/>
        <end position="862"/>
    </location>
</feature>
<dbReference type="Pfam" id="PF00078">
    <property type="entry name" value="RVT_1"/>
    <property type="match status" value="1"/>
</dbReference>
<dbReference type="SUPFAM" id="SSF56672">
    <property type="entry name" value="DNA/RNA polymerases"/>
    <property type="match status" value="1"/>
</dbReference>
<dbReference type="Proteomes" id="UP000225706">
    <property type="component" value="Unassembled WGS sequence"/>
</dbReference>
<keyword evidence="3 6" id="KW-1133">Transmembrane helix</keyword>
<keyword evidence="2 6" id="KW-0812">Transmembrane</keyword>
<feature type="compositionally biased region" description="Basic residues" evidence="5">
    <location>
        <begin position="1247"/>
        <end position="1257"/>
    </location>
</feature>
<dbReference type="InterPro" id="IPR036397">
    <property type="entry name" value="RNaseH_sf"/>
</dbReference>
<feature type="transmembrane region" description="Helical" evidence="6">
    <location>
        <begin position="708"/>
        <end position="726"/>
    </location>
</feature>
<evidence type="ECO:0000256" key="4">
    <source>
        <dbReference type="ARBA" id="ARBA00023136"/>
    </source>
</evidence>
<dbReference type="Gene3D" id="3.30.70.270">
    <property type="match status" value="1"/>
</dbReference>
<dbReference type="OrthoDB" id="5978836at2759"/>
<dbReference type="EMBL" id="LSMT01000603">
    <property type="protein sequence ID" value="PFX15849.1"/>
    <property type="molecule type" value="Genomic_DNA"/>
</dbReference>
<dbReference type="SUPFAM" id="SSF81321">
    <property type="entry name" value="Family A G protein-coupled receptor-like"/>
    <property type="match status" value="1"/>
</dbReference>
<feature type="transmembrane region" description="Helical" evidence="6">
    <location>
        <begin position="1139"/>
        <end position="1161"/>
    </location>
</feature>
<reference evidence="10" key="1">
    <citation type="journal article" date="2017" name="bioRxiv">
        <title>Comparative analysis of the genomes of Stylophora pistillata and Acropora digitifera provides evidence for extensive differences between species of corals.</title>
        <authorList>
            <person name="Voolstra C.R."/>
            <person name="Li Y."/>
            <person name="Liew Y.J."/>
            <person name="Baumgarten S."/>
            <person name="Zoccola D."/>
            <person name="Flot J.-F."/>
            <person name="Tambutte S."/>
            <person name="Allemand D."/>
            <person name="Aranda M."/>
        </authorList>
    </citation>
    <scope>NUCLEOTIDE SEQUENCE [LARGE SCALE GENOMIC DNA]</scope>
</reference>
<dbReference type="PROSITE" id="PS50994">
    <property type="entry name" value="INTEGRASE"/>
    <property type="match status" value="1"/>
</dbReference>
<dbReference type="AlphaFoldDB" id="A0A2B4RGB2"/>
<dbReference type="PANTHER" id="PTHR37984">
    <property type="entry name" value="PROTEIN CBG26694"/>
    <property type="match status" value="1"/>
</dbReference>
<evidence type="ECO:0000313" key="10">
    <source>
        <dbReference type="Proteomes" id="UP000225706"/>
    </source>
</evidence>
<dbReference type="InterPro" id="IPR043502">
    <property type="entry name" value="DNA/RNA_pol_sf"/>
</dbReference>
<dbReference type="PROSITE" id="PS50262">
    <property type="entry name" value="G_PROTEIN_RECEP_F1_2"/>
    <property type="match status" value="1"/>
</dbReference>
<gene>
    <name evidence="9" type="primary">K02A2.6</name>
    <name evidence="9" type="ORF">AWC38_SpisGene19915</name>
</gene>
<dbReference type="Gene3D" id="1.20.1070.10">
    <property type="entry name" value="Rhodopsin 7-helix transmembrane proteins"/>
    <property type="match status" value="1"/>
</dbReference>
<protein>
    <submittedName>
        <fullName evidence="9">Uncharacterized protein K02A2.6</fullName>
    </submittedName>
</protein>
<proteinExistence type="predicted"/>
<feature type="transmembrane region" description="Helical" evidence="6">
    <location>
        <begin position="738"/>
        <end position="757"/>
    </location>
</feature>